<keyword evidence="4" id="KW-1185">Reference proteome</keyword>
<dbReference type="OrthoDB" id="5952526at2759"/>
<dbReference type="InterPro" id="IPR051559">
    <property type="entry name" value="HIF_prolyl_hydroxylases"/>
</dbReference>
<dbReference type="InterPro" id="IPR044862">
    <property type="entry name" value="Pro_4_hyd_alph_FE2OG_OXY"/>
</dbReference>
<feature type="domain" description="Fe2OG dioxygenase" evidence="2">
    <location>
        <begin position="1"/>
        <end position="121"/>
    </location>
</feature>
<dbReference type="InterPro" id="IPR005123">
    <property type="entry name" value="Oxoglu/Fe-dep_dioxygenase_dom"/>
</dbReference>
<dbReference type="GO" id="GO:0031543">
    <property type="term" value="F:peptidyl-proline dioxygenase activity"/>
    <property type="evidence" value="ECO:0007669"/>
    <property type="project" value="TreeGrafter"/>
</dbReference>
<proteinExistence type="predicted"/>
<evidence type="ECO:0000259" key="2">
    <source>
        <dbReference type="PROSITE" id="PS51471"/>
    </source>
</evidence>
<reference evidence="4" key="1">
    <citation type="journal article" date="2015" name="PLoS Genet.">
        <title>Genome Sequence and Transcriptome Analyses of Chrysochromulina tobin: Metabolic Tools for Enhanced Algal Fitness in the Prominent Order Prymnesiales (Haptophyceae).</title>
        <authorList>
            <person name="Hovde B.T."/>
            <person name="Deodato C.R."/>
            <person name="Hunsperger H.M."/>
            <person name="Ryken S.A."/>
            <person name="Yost W."/>
            <person name="Jha R.K."/>
            <person name="Patterson J."/>
            <person name="Monnat R.J. Jr."/>
            <person name="Barlow S.B."/>
            <person name="Starkenburg S.R."/>
            <person name="Cattolico R.A."/>
        </authorList>
    </citation>
    <scope>NUCLEOTIDE SEQUENCE</scope>
    <source>
        <strain evidence="4">CCMP291</strain>
    </source>
</reference>
<evidence type="ECO:0000313" key="3">
    <source>
        <dbReference type="EMBL" id="KOO23534.1"/>
    </source>
</evidence>
<name>A0A0M0JAC4_9EUKA</name>
<dbReference type="PANTHER" id="PTHR12907">
    <property type="entry name" value="EGL NINE HOMOLOG-RELATED"/>
    <property type="match status" value="1"/>
</dbReference>
<comment type="caution">
    <text evidence="3">The sequence shown here is derived from an EMBL/GenBank/DDBJ whole genome shotgun (WGS) entry which is preliminary data.</text>
</comment>
<dbReference type="PROSITE" id="PS51471">
    <property type="entry name" value="FE2OG_OXY"/>
    <property type="match status" value="1"/>
</dbReference>
<evidence type="ECO:0000256" key="1">
    <source>
        <dbReference type="ARBA" id="ARBA00022896"/>
    </source>
</evidence>
<accession>A0A0M0JAC4</accession>
<dbReference type="EMBL" id="JWZX01003182">
    <property type="protein sequence ID" value="KOO23534.1"/>
    <property type="molecule type" value="Genomic_DNA"/>
</dbReference>
<dbReference type="GO" id="GO:0031418">
    <property type="term" value="F:L-ascorbic acid binding"/>
    <property type="evidence" value="ECO:0007669"/>
    <property type="project" value="UniProtKB-KW"/>
</dbReference>
<evidence type="ECO:0000313" key="4">
    <source>
        <dbReference type="Proteomes" id="UP000037460"/>
    </source>
</evidence>
<protein>
    <submittedName>
        <fullName evidence="3">Protein egl-isoform e</fullName>
    </submittedName>
</protein>
<dbReference type="GO" id="GO:0008198">
    <property type="term" value="F:ferrous iron binding"/>
    <property type="evidence" value="ECO:0007669"/>
    <property type="project" value="TreeGrafter"/>
</dbReference>
<organism evidence="3 4">
    <name type="scientific">Chrysochromulina tobinii</name>
    <dbReference type="NCBI Taxonomy" id="1460289"/>
    <lineage>
        <taxon>Eukaryota</taxon>
        <taxon>Haptista</taxon>
        <taxon>Haptophyta</taxon>
        <taxon>Prymnesiophyceae</taxon>
        <taxon>Prymnesiales</taxon>
        <taxon>Chrysochromulinaceae</taxon>
        <taxon>Chrysochromulina</taxon>
    </lineage>
</organism>
<dbReference type="Proteomes" id="UP000037460">
    <property type="component" value="Unassembled WGS sequence"/>
</dbReference>
<dbReference type="AlphaFoldDB" id="A0A0M0JAC4"/>
<gene>
    <name evidence="3" type="ORF">Ctob_001183</name>
</gene>
<sequence length="142" mass="16160">MVARYGYGDAFARHVDNNCCRGQGELCNGRVLTTVYYMQDADWDAETDGGCLRLFGSQQPLGEPMDTAATPLADDTPARLDVAPLMDRLVLFLSDFRCPHEVLPVRRREANRFATTIWYWNGDIPIPPWWQPEVHDCQLVEV</sequence>
<dbReference type="Pfam" id="PF13640">
    <property type="entry name" value="2OG-FeII_Oxy_3"/>
    <property type="match status" value="1"/>
</dbReference>
<dbReference type="PANTHER" id="PTHR12907:SF26">
    <property type="entry name" value="HIF PROLYL HYDROXYLASE, ISOFORM C"/>
    <property type="match status" value="1"/>
</dbReference>
<keyword evidence="1" id="KW-0847">Vitamin C</keyword>
<dbReference type="Gene3D" id="2.60.120.620">
    <property type="entry name" value="q2cbj1_9rhob like domain"/>
    <property type="match status" value="1"/>
</dbReference>
<dbReference type="GO" id="GO:0071456">
    <property type="term" value="P:cellular response to hypoxia"/>
    <property type="evidence" value="ECO:0007669"/>
    <property type="project" value="TreeGrafter"/>
</dbReference>